<dbReference type="EMBL" id="GL877405">
    <property type="protein sequence ID" value="ELA48353.1"/>
    <property type="molecule type" value="Genomic_DNA"/>
</dbReference>
<dbReference type="RefSeq" id="XP_008073210.1">
    <property type="nucleotide sequence ID" value="XM_008075019.1"/>
</dbReference>
<evidence type="ECO:0000313" key="2">
    <source>
        <dbReference type="EMBL" id="ELA48353.1"/>
    </source>
</evidence>
<reference evidence="3" key="1">
    <citation type="submission" date="2011-03" db="EMBL/GenBank/DDBJ databases">
        <title>The genome sequence of Vavraia culicis strain floridensis.</title>
        <authorList>
            <consortium name="The Broad Institute Genome Sequencing Platform"/>
            <person name="Cuomo C."/>
            <person name="Becnel J."/>
            <person name="Sanscrainte N."/>
            <person name="Young S.K."/>
            <person name="Zeng Q."/>
            <person name="Gargeya S."/>
            <person name="Fitzgerald M."/>
            <person name="Haas B."/>
            <person name="Abouelleil A."/>
            <person name="Alvarado L."/>
            <person name="Arachchi H.M."/>
            <person name="Berlin A."/>
            <person name="Chapman S.B."/>
            <person name="Gearin G."/>
            <person name="Goldberg J."/>
            <person name="Griggs A."/>
            <person name="Gujja S."/>
            <person name="Hansen M."/>
            <person name="Heiman D."/>
            <person name="Howarth C."/>
            <person name="Larimer J."/>
            <person name="Lui A."/>
            <person name="MacDonald P.J.P."/>
            <person name="McCowen C."/>
            <person name="Montmayeur A."/>
            <person name="Murphy C."/>
            <person name="Neiman D."/>
            <person name="Pearson M."/>
            <person name="Priest M."/>
            <person name="Roberts A."/>
            <person name="Saif S."/>
            <person name="Shea T."/>
            <person name="Sisk P."/>
            <person name="Stolte C."/>
            <person name="Sykes S."/>
            <person name="Wortman J."/>
            <person name="Nusbaum C."/>
            <person name="Birren B."/>
        </authorList>
    </citation>
    <scope>NUCLEOTIDE SEQUENCE [LARGE SCALE GENOMIC DNA]</scope>
    <source>
        <strain evidence="3">floridensis</strain>
    </source>
</reference>
<organism evidence="2 3">
    <name type="scientific">Vavraia culicis (isolate floridensis)</name>
    <name type="common">Microsporidian parasite</name>
    <dbReference type="NCBI Taxonomy" id="948595"/>
    <lineage>
        <taxon>Eukaryota</taxon>
        <taxon>Fungi</taxon>
        <taxon>Fungi incertae sedis</taxon>
        <taxon>Microsporidia</taxon>
        <taxon>Pleistophoridae</taxon>
        <taxon>Vavraia</taxon>
    </lineage>
</organism>
<dbReference type="GeneID" id="19878080"/>
<accession>L2GYJ5</accession>
<dbReference type="Proteomes" id="UP000011081">
    <property type="component" value="Unassembled WGS sequence"/>
</dbReference>
<keyword evidence="1" id="KW-1133">Transmembrane helix</keyword>
<feature type="transmembrane region" description="Helical" evidence="1">
    <location>
        <begin position="155"/>
        <end position="177"/>
    </location>
</feature>
<evidence type="ECO:0000256" key="1">
    <source>
        <dbReference type="SAM" id="Phobius"/>
    </source>
</evidence>
<keyword evidence="3" id="KW-1185">Reference proteome</keyword>
<proteinExistence type="predicted"/>
<name>L2GYJ5_VAVCU</name>
<keyword evidence="1" id="KW-0812">Transmembrane</keyword>
<dbReference type="InParanoid" id="L2GYJ5"/>
<sequence length="181" mass="20736">MNHKQDLKVKIHTQTMFFIHFLPLILCEGDEVPKDNPIQNIAFDKNRKSDSYEAILFFTRDVNPSQISIMGSETPDDDESYTIIKVMDIDSDFEETRNRLHVPLDDDILMQKGKTYSIQIREGNEIFHSEAFQFDKSSGKFKLSREMKSTGGTKAGWIVALALGATALFLVLILIFVRLCR</sequence>
<protein>
    <submittedName>
        <fullName evidence="2">Uncharacterized protein</fullName>
    </submittedName>
</protein>
<keyword evidence="1" id="KW-0472">Membrane</keyword>
<dbReference type="OMA" id="IFHSEAF"/>
<dbReference type="HOGENOM" id="CLU_1603908_0_0_1"/>
<evidence type="ECO:0000313" key="3">
    <source>
        <dbReference type="Proteomes" id="UP000011081"/>
    </source>
</evidence>
<gene>
    <name evidence="2" type="ORF">VCUG_00189</name>
</gene>
<dbReference type="AlphaFoldDB" id="L2GYJ5"/>
<dbReference type="VEuPathDB" id="MicrosporidiaDB:VCUG_00189"/>
<dbReference type="OrthoDB" id="10297679at2759"/>